<dbReference type="Proteomes" id="UP000245870">
    <property type="component" value="Unassembled WGS sequence"/>
</dbReference>
<dbReference type="Pfam" id="PF12392">
    <property type="entry name" value="DUF3656"/>
    <property type="match status" value="1"/>
</dbReference>
<protein>
    <submittedName>
        <fullName evidence="2">Putative protease</fullName>
    </submittedName>
</protein>
<gene>
    <name evidence="2" type="ORF">C7379_10124</name>
</gene>
<sequence>MRRLELLAPAKNLTCGMAAIDHGADAVYIGADRFGARAAVGNTVDDIKTLCHHAHQYGARVYVTVNTIIYEDELEDTRQLIERLSAIRVDAILVQDMCTIGIRQAALNSVGRAPMLHASTQCDVRTVEKVSWLRSLGFSRVVLARELTLEEIRHIHQSVPDMEIEAFVHGALCVSYSGVCYASQRCFDRSANRGECAQFCRMPFDLIDANDQMIEEGRHLLSLRDLSQIDSLEELANAGVTSFKIEGRLKDVGYVKNVVSAYSQKLNKLIDRRPDDFRRSSLGRVDYTFTPNLSKTFNRGFTDYFLHGRHADIASFDTPKALGECVGRVKEVRADSFNVSGTASFSNGDGLCFLNDARHLEGFRVNRVVGNRLFPFKMPNGLRPGTTLYRNNDEAFNKLMNSHTARRDILVDMAFETITDGFKLRLSFDVGGGEPSVTAASTVTFAHQVAKTPQVDNIRKQLTKLGNTPYTCHDLQISTEAASLFVPSSLLSDLRRKAVDALMETTLAWHEQEHKRKMLGALAVESSATAKAWQPAYEKYTYLHNISNHEAAKFYADHGLAKVDMALEVDTNRRDAIVMQCRHCLRYSLGHCVKYGGSAPKWHEPLYIRMGDGRRFRLEFKCDMCQMNIYNER</sequence>
<dbReference type="PANTHER" id="PTHR30217">
    <property type="entry name" value="PEPTIDASE U32 FAMILY"/>
    <property type="match status" value="1"/>
</dbReference>
<keyword evidence="2" id="KW-0378">Hydrolase</keyword>
<dbReference type="GO" id="GO:0006508">
    <property type="term" value="P:proteolysis"/>
    <property type="evidence" value="ECO:0007669"/>
    <property type="project" value="UniProtKB-KW"/>
</dbReference>
<proteinExistence type="predicted"/>
<keyword evidence="3" id="KW-1185">Reference proteome</keyword>
<keyword evidence="2" id="KW-0645">Protease</keyword>
<reference evidence="2 3" key="1">
    <citation type="submission" date="2018-05" db="EMBL/GenBank/DDBJ databases">
        <title>Genomic Encyclopedia of Type Strains, Phase IV (KMG-IV): sequencing the most valuable type-strain genomes for metagenomic binning, comparative biology and taxonomic classification.</title>
        <authorList>
            <person name="Goeker M."/>
        </authorList>
    </citation>
    <scope>NUCLEOTIDE SEQUENCE [LARGE SCALE GENOMIC DNA]</scope>
    <source>
        <strain evidence="2 3">DSM 100333</strain>
    </source>
</reference>
<evidence type="ECO:0000313" key="3">
    <source>
        <dbReference type="Proteomes" id="UP000245870"/>
    </source>
</evidence>
<dbReference type="InterPro" id="IPR020988">
    <property type="entry name" value="Pept_U32_collagenase"/>
</dbReference>
<dbReference type="InterPro" id="IPR001539">
    <property type="entry name" value="Peptidase_U32"/>
</dbReference>
<feature type="domain" description="Peptidase U32 collagenase" evidence="1">
    <location>
        <begin position="388"/>
        <end position="505"/>
    </location>
</feature>
<dbReference type="Pfam" id="PF01136">
    <property type="entry name" value="Peptidase_U32"/>
    <property type="match status" value="1"/>
</dbReference>
<dbReference type="OrthoDB" id="9807498at2"/>
<dbReference type="RefSeq" id="WP_116615435.1">
    <property type="nucleotide sequence ID" value="NZ_QENY01000001.1"/>
</dbReference>
<name>A0A2U0UNM4_9BACT</name>
<comment type="caution">
    <text evidence="2">The sequence shown here is derived from an EMBL/GenBank/DDBJ whole genome shotgun (WGS) entry which is preliminary data.</text>
</comment>
<dbReference type="EMBL" id="QENY01000001">
    <property type="protein sequence ID" value="PVX59256.1"/>
    <property type="molecule type" value="Genomic_DNA"/>
</dbReference>
<dbReference type="GO" id="GO:0008233">
    <property type="term" value="F:peptidase activity"/>
    <property type="evidence" value="ECO:0007669"/>
    <property type="project" value="UniProtKB-KW"/>
</dbReference>
<organism evidence="2 3">
    <name type="scientific">Hallella colorans</name>
    <dbReference type="NCBI Taxonomy" id="1703337"/>
    <lineage>
        <taxon>Bacteria</taxon>
        <taxon>Pseudomonadati</taxon>
        <taxon>Bacteroidota</taxon>
        <taxon>Bacteroidia</taxon>
        <taxon>Bacteroidales</taxon>
        <taxon>Prevotellaceae</taxon>
        <taxon>Hallella</taxon>
    </lineage>
</organism>
<dbReference type="AlphaFoldDB" id="A0A2U0UNM4"/>
<dbReference type="PANTHER" id="PTHR30217:SF10">
    <property type="entry name" value="23S RRNA 5-HYDROXYCYTIDINE C2501 SYNTHASE"/>
    <property type="match status" value="1"/>
</dbReference>
<evidence type="ECO:0000313" key="2">
    <source>
        <dbReference type="EMBL" id="PVX59256.1"/>
    </source>
</evidence>
<accession>A0A2U0UNM4</accession>
<dbReference type="InterPro" id="IPR051454">
    <property type="entry name" value="RNA/ubiquinone_mod_enzymes"/>
</dbReference>
<evidence type="ECO:0000259" key="1">
    <source>
        <dbReference type="Pfam" id="PF12392"/>
    </source>
</evidence>